<dbReference type="AlphaFoldDB" id="A0A9Q4B228"/>
<feature type="transmembrane region" description="Helical" evidence="6">
    <location>
        <begin position="244"/>
        <end position="264"/>
    </location>
</feature>
<keyword evidence="8" id="KW-1185">Reference proteome</keyword>
<keyword evidence="5 6" id="KW-0472">Membrane</keyword>
<evidence type="ECO:0000256" key="4">
    <source>
        <dbReference type="ARBA" id="ARBA00022989"/>
    </source>
</evidence>
<evidence type="ECO:0000256" key="3">
    <source>
        <dbReference type="ARBA" id="ARBA00022692"/>
    </source>
</evidence>
<dbReference type="PANTHER" id="PTHR13353:SF5">
    <property type="entry name" value="TRANSMEMBRANE PROTEIN 19"/>
    <property type="match status" value="1"/>
</dbReference>
<accession>A0A9Q4B228</accession>
<feature type="transmembrane region" description="Helical" evidence="6">
    <location>
        <begin position="153"/>
        <end position="171"/>
    </location>
</feature>
<name>A0A9Q4B228_SALAG</name>
<keyword evidence="4 6" id="KW-1133">Transmembrane helix</keyword>
<gene>
    <name evidence="7" type="ORF">HXA33_09160</name>
</gene>
<keyword evidence="3 6" id="KW-0812">Transmembrane</keyword>
<proteinExistence type="inferred from homology"/>
<dbReference type="Pfam" id="PF01940">
    <property type="entry name" value="DUF92"/>
    <property type="match status" value="1"/>
</dbReference>
<protein>
    <submittedName>
        <fullName evidence="7">DUF92 domain-containing protein</fullName>
    </submittedName>
</protein>
<comment type="caution">
    <text evidence="7">The sequence shown here is derived from an EMBL/GenBank/DDBJ whole genome shotgun (WGS) entry which is preliminary data.</text>
</comment>
<feature type="transmembrane region" description="Helical" evidence="6">
    <location>
        <begin position="178"/>
        <end position="197"/>
    </location>
</feature>
<dbReference type="InterPro" id="IPR002794">
    <property type="entry name" value="DUF92_TMEM19"/>
</dbReference>
<evidence type="ECO:0000256" key="5">
    <source>
        <dbReference type="ARBA" id="ARBA00023136"/>
    </source>
</evidence>
<evidence type="ECO:0000313" key="8">
    <source>
        <dbReference type="Proteomes" id="UP001057753"/>
    </source>
</evidence>
<dbReference type="GO" id="GO:0016020">
    <property type="term" value="C:membrane"/>
    <property type="evidence" value="ECO:0007669"/>
    <property type="project" value="UniProtKB-SubCell"/>
</dbReference>
<comment type="subcellular location">
    <subcellularLocation>
        <location evidence="1">Membrane</location>
        <topology evidence="1">Multi-pass membrane protein</topology>
    </subcellularLocation>
</comment>
<evidence type="ECO:0000313" key="7">
    <source>
        <dbReference type="EMBL" id="MCR6096725.1"/>
    </source>
</evidence>
<evidence type="ECO:0000256" key="2">
    <source>
        <dbReference type="ARBA" id="ARBA00009012"/>
    </source>
</evidence>
<reference evidence="7" key="1">
    <citation type="submission" date="2020-06" db="EMBL/GenBank/DDBJ databases">
        <title>Insight into the genomes of haloalkaliphilic bacilli from Kenyan soda lakes.</title>
        <authorList>
            <person name="Mwirichia R."/>
            <person name="Villamizar G.C."/>
            <person name="Poehlein A."/>
            <person name="Mugweru J."/>
            <person name="Kipnyargis A."/>
            <person name="Kiplimo D."/>
            <person name="Orwa P."/>
            <person name="Daniel R."/>
        </authorList>
    </citation>
    <scope>NUCLEOTIDE SEQUENCE</scope>
    <source>
        <strain evidence="7">B1096_S55</strain>
    </source>
</reference>
<feature type="transmembrane region" description="Helical" evidence="6">
    <location>
        <begin position="28"/>
        <end position="54"/>
    </location>
</feature>
<evidence type="ECO:0000256" key="6">
    <source>
        <dbReference type="SAM" id="Phobius"/>
    </source>
</evidence>
<dbReference type="PANTHER" id="PTHR13353">
    <property type="entry name" value="TRANSMEMBRANE PROTEIN 19"/>
    <property type="match status" value="1"/>
</dbReference>
<comment type="similarity">
    <text evidence="2">Belongs to the TMEM19 family.</text>
</comment>
<dbReference type="RefSeq" id="WP_257821254.1">
    <property type="nucleotide sequence ID" value="NZ_JABXYM010000001.1"/>
</dbReference>
<sequence length="266" mass="27961">MTILLLLCVVILALTAWKKDALTERGVIASVVVGAFISIGASLAGLLLLGAFFISSSIIGRVLKNVIADNSIEDKGETRDEKQVLANGGMAALASLAFLITGENLWLTGLIGSLAAANSDTWASSIGKMSPSPPTLVLSRRLALPGQSGGTTLLGHIAGLLGSTFIILFAFSVNLFNFLGEMPLLMWLILIVAGYAGQYSDALAGRFLQSLYKCPHCGAITEKTTHCLIEADLVKGFPRVTNDVVNVVGTFTGLVIGMLTGYLFNI</sequence>
<dbReference type="Proteomes" id="UP001057753">
    <property type="component" value="Unassembled WGS sequence"/>
</dbReference>
<dbReference type="EMBL" id="JABXYM010000001">
    <property type="protein sequence ID" value="MCR6096725.1"/>
    <property type="molecule type" value="Genomic_DNA"/>
</dbReference>
<feature type="transmembrane region" description="Helical" evidence="6">
    <location>
        <begin position="84"/>
        <end position="102"/>
    </location>
</feature>
<evidence type="ECO:0000256" key="1">
    <source>
        <dbReference type="ARBA" id="ARBA00004141"/>
    </source>
</evidence>
<organism evidence="7 8">
    <name type="scientific">Salipaludibacillus agaradhaerens</name>
    <name type="common">Bacillus agaradhaerens</name>
    <dbReference type="NCBI Taxonomy" id="76935"/>
    <lineage>
        <taxon>Bacteria</taxon>
        <taxon>Bacillati</taxon>
        <taxon>Bacillota</taxon>
        <taxon>Bacilli</taxon>
        <taxon>Bacillales</taxon>
        <taxon>Bacillaceae</taxon>
    </lineage>
</organism>